<evidence type="ECO:0000313" key="1">
    <source>
        <dbReference type="EMBL" id="SHJ26036.1"/>
    </source>
</evidence>
<dbReference type="InterPro" id="IPR021272">
    <property type="entry name" value="DUF2851"/>
</dbReference>
<dbReference type="STRING" id="558155.SAMN04487911_11532"/>
<proteinExistence type="predicted"/>
<reference evidence="1 2" key="1">
    <citation type="submission" date="2016-11" db="EMBL/GenBank/DDBJ databases">
        <authorList>
            <person name="Jaros S."/>
            <person name="Januszkiewicz K."/>
            <person name="Wedrychowicz H."/>
        </authorList>
    </citation>
    <scope>NUCLEOTIDE SEQUENCE [LARGE SCALE GENOMIC DNA]</scope>
    <source>
        <strain evidence="1 2">CGMCC 1.8863</strain>
    </source>
</reference>
<name>A0A1M6HUZ3_9FLAO</name>
<keyword evidence="2" id="KW-1185">Reference proteome</keyword>
<dbReference type="Pfam" id="PF11013">
    <property type="entry name" value="DUF2851"/>
    <property type="match status" value="1"/>
</dbReference>
<protein>
    <recommendedName>
        <fullName evidence="3">DUF2851 domain-containing protein</fullName>
    </recommendedName>
</protein>
<sequence>MREDLLHFIWKYKKLPLEELYTSKNEEVSIVDVGLHNMLSGPDFFNAKIEIGGQLWAGTVEIHVKSSDWYAHHHEVDDNYNNVILHVVWEDDIAVFSNNNTEIPTLVLKDYISPSILAAYQKLFHNKGNGFINCEKAIAQIETFVFDHWIERLYFERLEQKSLQVMGLLEQSKNDWEAIFFALLAKSFGLKINGDIFFRIGKELDFSIIRKIQNNPLQLEALLLGKAGLLSEEIQGDEYLELLKKEYHYIGLKFNILEEPFQKAEFFKLRPHNFPTIRLSQLTAVYGKHQNLFRKIINASHIEEFYTIFNVSANAYWENHYTFGKLSKKSPKRLTKRFIDLLVINTILPLKLSYAKYLGQEENDQILRIITGIKAESNHIISKFHGLQITVPSAKESQGILELYNNYCTKNKCLQCAVGNQLMNRKP</sequence>
<dbReference type="AlphaFoldDB" id="A0A1M6HUZ3"/>
<evidence type="ECO:0000313" key="2">
    <source>
        <dbReference type="Proteomes" id="UP000184231"/>
    </source>
</evidence>
<evidence type="ECO:0008006" key="3">
    <source>
        <dbReference type="Google" id="ProtNLM"/>
    </source>
</evidence>
<dbReference type="OrthoDB" id="1005072at2"/>
<accession>A0A1M6HUZ3</accession>
<dbReference type="RefSeq" id="WP_072764679.1">
    <property type="nucleotide sequence ID" value="NZ_FQYX01000015.1"/>
</dbReference>
<dbReference type="Proteomes" id="UP000184231">
    <property type="component" value="Unassembled WGS sequence"/>
</dbReference>
<organism evidence="1 2">
    <name type="scientific">Arenibacter nanhaiticus</name>
    <dbReference type="NCBI Taxonomy" id="558155"/>
    <lineage>
        <taxon>Bacteria</taxon>
        <taxon>Pseudomonadati</taxon>
        <taxon>Bacteroidota</taxon>
        <taxon>Flavobacteriia</taxon>
        <taxon>Flavobacteriales</taxon>
        <taxon>Flavobacteriaceae</taxon>
        <taxon>Arenibacter</taxon>
    </lineage>
</organism>
<dbReference type="EMBL" id="FQYX01000015">
    <property type="protein sequence ID" value="SHJ26036.1"/>
    <property type="molecule type" value="Genomic_DNA"/>
</dbReference>
<gene>
    <name evidence="1" type="ORF">SAMN04487911_11532</name>
</gene>